<keyword evidence="3" id="KW-1185">Reference proteome</keyword>
<evidence type="ECO:0000313" key="3">
    <source>
        <dbReference type="Proteomes" id="UP000268162"/>
    </source>
</evidence>
<dbReference type="InterPro" id="IPR057954">
    <property type="entry name" value="SET_TTL12"/>
</dbReference>
<name>A0A4P9ZPY8_9FUNG</name>
<proteinExistence type="predicted"/>
<accession>A0A4P9ZPY8</accession>
<feature type="domain" description="CS" evidence="1">
    <location>
        <begin position="222"/>
        <end position="316"/>
    </location>
</feature>
<dbReference type="GO" id="GO:0005737">
    <property type="term" value="C:cytoplasm"/>
    <property type="evidence" value="ECO:0007669"/>
    <property type="project" value="TreeGrafter"/>
</dbReference>
<dbReference type="AlphaFoldDB" id="A0A4P9ZPY8"/>
<dbReference type="CDD" id="cd06467">
    <property type="entry name" value="p23_NUDC_like"/>
    <property type="match status" value="1"/>
</dbReference>
<dbReference type="SUPFAM" id="SSF49764">
    <property type="entry name" value="HSP20-like chaperones"/>
    <property type="match status" value="1"/>
</dbReference>
<dbReference type="InterPro" id="IPR008978">
    <property type="entry name" value="HSP20-like_chaperone"/>
</dbReference>
<dbReference type="Gene3D" id="2.60.40.790">
    <property type="match status" value="1"/>
</dbReference>
<dbReference type="InterPro" id="IPR027749">
    <property type="entry name" value="TTLL12"/>
</dbReference>
<gene>
    <name evidence="2" type="ORF">BJ085DRAFT_36574</name>
</gene>
<dbReference type="STRING" id="215637.A0A4P9ZPY8"/>
<protein>
    <recommendedName>
        <fullName evidence="1">CS domain-containing protein</fullName>
    </recommendedName>
</protein>
<evidence type="ECO:0000313" key="2">
    <source>
        <dbReference type="EMBL" id="RKP34420.1"/>
    </source>
</evidence>
<dbReference type="Pfam" id="PF04969">
    <property type="entry name" value="CS"/>
    <property type="match status" value="1"/>
</dbReference>
<sequence length="432" mass="48541">MAVTNPNEAQSEVPTQAPVDEYAQFEAIHRNQLQAIAFPPHLWKLLYHKLRDDVFDAGRTFAFEEASRPELSKYCLVVKKEQLDRDSDVFLIDHAWATTSNDPYQLLLMDSSLLARMAKIVNVPFDEDSNLSIADKEPSSAKPEVPEHLTPEEWADMVQMVVQSGNVSEDQAKDLLHKENYEVLNAIVEATYIEEDTPQLRAIKEQIASQAQARKKEGQARWWTPLYRCEQSTDVGDNDGYITVTFPGNSKLRAADIQVEIQPQYIRIATQQGHTVVDGKLHATIDTDASTWSVDSGDIVLHLKKRQADEAWPELIEGEERLNNPEREAVAREVARKLHKYMQTYKYASASASGQSQQDTVHYVMDEVGNAIGNSADPNCSCYSLLYCSPTTGAVNAYNILWPIKDLVQGEPVTRDYRLTQPALASTAADNE</sequence>
<evidence type="ECO:0000259" key="1">
    <source>
        <dbReference type="PROSITE" id="PS51203"/>
    </source>
</evidence>
<reference evidence="3" key="1">
    <citation type="journal article" date="2018" name="Nat. Microbiol.">
        <title>Leveraging single-cell genomics to expand the fungal tree of life.</title>
        <authorList>
            <person name="Ahrendt S.R."/>
            <person name="Quandt C.A."/>
            <person name="Ciobanu D."/>
            <person name="Clum A."/>
            <person name="Salamov A."/>
            <person name="Andreopoulos B."/>
            <person name="Cheng J.F."/>
            <person name="Woyke T."/>
            <person name="Pelin A."/>
            <person name="Henrissat B."/>
            <person name="Reynolds N.K."/>
            <person name="Benny G.L."/>
            <person name="Smith M.E."/>
            <person name="James T.Y."/>
            <person name="Grigoriev I.V."/>
        </authorList>
    </citation>
    <scope>NUCLEOTIDE SEQUENCE [LARGE SCALE GENOMIC DNA]</scope>
    <source>
        <strain evidence="3">RSA 468</strain>
    </source>
</reference>
<dbReference type="PANTHER" id="PTHR46088:SF1">
    <property type="entry name" value="TUBULIN--TYROSINE LIGASE-LIKE PROTEIN 12"/>
    <property type="match status" value="1"/>
</dbReference>
<dbReference type="InterPro" id="IPR007052">
    <property type="entry name" value="CS_dom"/>
</dbReference>
<dbReference type="Proteomes" id="UP000268162">
    <property type="component" value="Unassembled WGS sequence"/>
</dbReference>
<dbReference type="PROSITE" id="PS51203">
    <property type="entry name" value="CS"/>
    <property type="match status" value="1"/>
</dbReference>
<dbReference type="PANTHER" id="PTHR46088">
    <property type="entry name" value="TUBULIN--TYROSINE LIGASE-LIKE PROTEIN 12"/>
    <property type="match status" value="1"/>
</dbReference>
<dbReference type="Pfam" id="PF25556">
    <property type="entry name" value="SET_TTL"/>
    <property type="match status" value="1"/>
</dbReference>
<dbReference type="EMBL" id="ML003210">
    <property type="protein sequence ID" value="RKP34420.1"/>
    <property type="molecule type" value="Genomic_DNA"/>
</dbReference>
<organism evidence="2 3">
    <name type="scientific">Dimargaris cristalligena</name>
    <dbReference type="NCBI Taxonomy" id="215637"/>
    <lineage>
        <taxon>Eukaryota</taxon>
        <taxon>Fungi</taxon>
        <taxon>Fungi incertae sedis</taxon>
        <taxon>Zoopagomycota</taxon>
        <taxon>Kickxellomycotina</taxon>
        <taxon>Dimargaritomycetes</taxon>
        <taxon>Dimargaritales</taxon>
        <taxon>Dimargaritaceae</taxon>
        <taxon>Dimargaris</taxon>
    </lineage>
</organism>